<feature type="domain" description="P-type" evidence="17">
    <location>
        <begin position="555"/>
        <end position="595"/>
    </location>
</feature>
<feature type="non-terminal residue" evidence="18">
    <location>
        <position position="1"/>
    </location>
</feature>
<keyword evidence="7" id="KW-0732">Signal</keyword>
<dbReference type="Pfam" id="PF23344">
    <property type="entry name" value="ZP-N"/>
    <property type="match status" value="1"/>
</dbReference>
<feature type="disulfide bond" evidence="14">
    <location>
        <begin position="567"/>
        <end position="582"/>
    </location>
</feature>
<dbReference type="Gene3D" id="2.60.40.3210">
    <property type="entry name" value="Zona pellucida, ZP-N domain"/>
    <property type="match status" value="1"/>
</dbReference>
<evidence type="ECO:0000313" key="18">
    <source>
        <dbReference type="EMBL" id="KAK6474596.1"/>
    </source>
</evidence>
<keyword evidence="3" id="KW-0964">Secreted</keyword>
<dbReference type="Pfam" id="PF00100">
    <property type="entry name" value="Zona_pellucida"/>
    <property type="match status" value="1"/>
</dbReference>
<feature type="disulfide bond" evidence="14">
    <location>
        <begin position="557"/>
        <end position="583"/>
    </location>
</feature>
<feature type="compositionally biased region" description="Polar residues" evidence="15">
    <location>
        <begin position="110"/>
        <end position="124"/>
    </location>
</feature>
<dbReference type="SMART" id="SM00018">
    <property type="entry name" value="PD"/>
    <property type="match status" value="1"/>
</dbReference>
<sequence>AGKSAEDIFGELFLQASHFSLRVNSLGERVDRLQVKVTQLDPKKHPERSKRGYSLTAGTGATSGCGKTTPMCRSGQRMMLPPCLLVACLLLGFGRAALSWTGETPLLQPGNATPNLDSFHTNSPSEDDDGGETASTGPALKPEDPGLICYEDRMTLKLPGTGVKALRVRVKNRLLPVASLAGFCKYSVTFSGGYSLFTTSFKGCNVKIQEINGISSFVLTVFFPRTGGAGLVMRCPQSTPKSLPNAACGITTVTFELPEGPLEEVTIIDRSGLEMLIKDAPDECAFYLMKGDGRNVLTISYYAKDEGCPLQTQNNTLVFHVTYKDAEGRPGSIEQRCLPFEPPAVCGPSSMSTDLPEGPLDQVFILDGKNNLVAVKANGSCGYGLVQGIGKNYFMAPYDACDVLKQNIDGHVHYSLSVSFSDVNEVTRLRHMKCRVLAKREILPPPSLPPHPAGVSVSCSEGCMTVLLPAGPLDLVKVKDDSNNLVGVQSAPSACGYTLEEKDGKTVFTVSYTACHVKTLNNLYVLTVLFTPYSSDQREVMVSSCPVPPNPIPQEGCLIPAEQQLPCGPSKLSPALCRARGCCMNPKTRRCFYPLEMCTADEQFVFAVYRKSFNPEVNPASLALAGDQSCLPVLCTPDYAIFKFPVTGCGTRTFVVGETRVYLAEVQSLIQRRQWTYGLVTSDSPFSLLVECRYSKGNVASTGFLVKTPTDLRPAPHLGVFQVQLQIAKDGTFSQFYPSSSLPVSLLLGSRVYLELRLINPTDPSLVLLVHYCIAYPRSSSAVWVLLYQGCPNVLDYGSSASLHVDGQPPHSKFRRRFSLRTFQFLSSGLALDEEISFMCSTEVCSPDQRRCNEGCFDGREASHPFGILWVLLSHLLVSPLPLSPLQSGAVIFFLRDVVERSPGFAEPGSPH</sequence>
<evidence type="ECO:0008006" key="20">
    <source>
        <dbReference type="Google" id="ProtNLM"/>
    </source>
</evidence>
<feature type="region of interest" description="Disordered" evidence="15">
    <location>
        <begin position="109"/>
        <end position="144"/>
    </location>
</feature>
<evidence type="ECO:0000313" key="19">
    <source>
        <dbReference type="Proteomes" id="UP001369086"/>
    </source>
</evidence>
<dbReference type="InterPro" id="IPR051148">
    <property type="entry name" value="Zona_Pellucida_Domain_gp"/>
</dbReference>
<organism evidence="18 19">
    <name type="scientific">Huso huso</name>
    <name type="common">Beluga</name>
    <name type="synonym">Acipenser huso</name>
    <dbReference type="NCBI Taxonomy" id="61971"/>
    <lineage>
        <taxon>Eukaryota</taxon>
        <taxon>Metazoa</taxon>
        <taxon>Chordata</taxon>
        <taxon>Craniata</taxon>
        <taxon>Vertebrata</taxon>
        <taxon>Euteleostomi</taxon>
        <taxon>Actinopterygii</taxon>
        <taxon>Chondrostei</taxon>
        <taxon>Acipenseriformes</taxon>
        <taxon>Acipenseridae</taxon>
        <taxon>Huso</taxon>
    </lineage>
</organism>
<protein>
    <recommendedName>
        <fullName evidence="20">ZP domain-containing protein</fullName>
    </recommendedName>
</protein>
<keyword evidence="19" id="KW-1185">Reference proteome</keyword>
<keyword evidence="2" id="KW-1003">Cell membrane</keyword>
<evidence type="ECO:0000256" key="3">
    <source>
        <dbReference type="ARBA" id="ARBA00022525"/>
    </source>
</evidence>
<evidence type="ECO:0000256" key="7">
    <source>
        <dbReference type="ARBA" id="ARBA00022729"/>
    </source>
</evidence>
<dbReference type="SUPFAM" id="SSF57492">
    <property type="entry name" value="Trefoil"/>
    <property type="match status" value="1"/>
</dbReference>
<dbReference type="InterPro" id="IPR044913">
    <property type="entry name" value="P_trefoil_dom_sf"/>
</dbReference>
<dbReference type="Pfam" id="PF22821">
    <property type="entry name" value="ZP1_ZP4_Ig-like"/>
    <property type="match status" value="1"/>
</dbReference>
<evidence type="ECO:0000256" key="1">
    <source>
        <dbReference type="ARBA" id="ARBA00004251"/>
    </source>
</evidence>
<keyword evidence="5" id="KW-0165">Cleavage on pair of basic residues</keyword>
<evidence type="ECO:0000256" key="13">
    <source>
        <dbReference type="ARBA" id="ARBA00024183"/>
    </source>
</evidence>
<accession>A0ABR0YPR9</accession>
<dbReference type="Gene3D" id="2.60.40.4100">
    <property type="entry name" value="Zona pellucida, ZP-C domain"/>
    <property type="match status" value="1"/>
</dbReference>
<evidence type="ECO:0000256" key="14">
    <source>
        <dbReference type="PROSITE-ProRule" id="PRU00779"/>
    </source>
</evidence>
<proteinExistence type="predicted"/>
<dbReference type="InterPro" id="IPR000519">
    <property type="entry name" value="P_trefoil_dom"/>
</dbReference>
<evidence type="ECO:0000256" key="9">
    <source>
        <dbReference type="ARBA" id="ARBA00023136"/>
    </source>
</evidence>
<dbReference type="Gene3D" id="1.20.5.340">
    <property type="match status" value="1"/>
</dbReference>
<comment type="subcellular location">
    <subcellularLocation>
        <location evidence="1">Cell membrane</location>
        <topology evidence="1">Single-pass type I membrane protein</topology>
    </subcellularLocation>
    <subcellularLocation>
        <location evidence="13">Zona pellucida</location>
    </subcellularLocation>
</comment>
<feature type="domain" description="ZP" evidence="16">
    <location>
        <begin position="597"/>
        <end position="863"/>
    </location>
</feature>
<comment type="caution">
    <text evidence="18">The sequence shown here is derived from an EMBL/GenBank/DDBJ whole genome shotgun (WGS) entry which is preliminary data.</text>
</comment>
<evidence type="ECO:0000256" key="6">
    <source>
        <dbReference type="ARBA" id="ARBA00022692"/>
    </source>
</evidence>
<feature type="compositionally biased region" description="Polar residues" evidence="15">
    <location>
        <begin position="56"/>
        <end position="66"/>
    </location>
</feature>
<dbReference type="InterPro" id="IPR055356">
    <property type="entry name" value="ZP-N"/>
</dbReference>
<evidence type="ECO:0000256" key="2">
    <source>
        <dbReference type="ARBA" id="ARBA00022475"/>
    </source>
</evidence>
<evidence type="ECO:0000256" key="10">
    <source>
        <dbReference type="ARBA" id="ARBA00023157"/>
    </source>
</evidence>
<keyword evidence="9" id="KW-0472">Membrane</keyword>
<dbReference type="InterPro" id="IPR054554">
    <property type="entry name" value="ZP1/4_Ig-like"/>
</dbReference>
<evidence type="ECO:0000256" key="5">
    <source>
        <dbReference type="ARBA" id="ARBA00022685"/>
    </source>
</evidence>
<dbReference type="PROSITE" id="PS51448">
    <property type="entry name" value="P_TREFOIL_2"/>
    <property type="match status" value="1"/>
</dbReference>
<dbReference type="InterPro" id="IPR042235">
    <property type="entry name" value="ZP-C_dom"/>
</dbReference>
<dbReference type="InterPro" id="IPR001507">
    <property type="entry name" value="ZP_dom"/>
</dbReference>
<keyword evidence="12" id="KW-0278">Fertilization</keyword>
<dbReference type="PANTHER" id="PTHR23343:SF117">
    <property type="entry name" value="ZONA PELLUCIDA SPERM-BINDING PROTEIN 4-LIKE ISOFORM X1"/>
    <property type="match status" value="1"/>
</dbReference>
<dbReference type="PANTHER" id="PTHR23343">
    <property type="entry name" value="ZONA PELLUCIDA SPERM-BINDING PROTEIN"/>
    <property type="match status" value="1"/>
</dbReference>
<keyword evidence="4" id="KW-0272">Extracellular matrix</keyword>
<dbReference type="Proteomes" id="UP001369086">
    <property type="component" value="Unassembled WGS sequence"/>
</dbReference>
<evidence type="ECO:0000256" key="15">
    <source>
        <dbReference type="SAM" id="MobiDB-lite"/>
    </source>
</evidence>
<evidence type="ECO:0000256" key="4">
    <source>
        <dbReference type="ARBA" id="ARBA00022530"/>
    </source>
</evidence>
<name>A0ABR0YPR9_HUSHU</name>
<feature type="region of interest" description="Disordered" evidence="15">
    <location>
        <begin position="42"/>
        <end position="66"/>
    </location>
</feature>
<dbReference type="EMBL" id="JAHFZB010000025">
    <property type="protein sequence ID" value="KAK6474596.1"/>
    <property type="molecule type" value="Genomic_DNA"/>
</dbReference>
<reference evidence="18 19" key="1">
    <citation type="submission" date="2021-05" db="EMBL/GenBank/DDBJ databases">
        <authorList>
            <person name="Zahm M."/>
            <person name="Klopp C."/>
            <person name="Cabau C."/>
            <person name="Kuhl H."/>
            <person name="Suciu R."/>
            <person name="Ciorpac M."/>
            <person name="Holostenco D."/>
            <person name="Gessner J."/>
            <person name="Wuertz S."/>
            <person name="Hohne C."/>
            <person name="Stock M."/>
            <person name="Gislard M."/>
            <person name="Lluch J."/>
            <person name="Milhes M."/>
            <person name="Lampietro C."/>
            <person name="Lopez Roques C."/>
            <person name="Donnadieu C."/>
            <person name="Du K."/>
            <person name="Schartl M."/>
            <person name="Guiguen Y."/>
        </authorList>
    </citation>
    <scope>NUCLEOTIDE SEQUENCE [LARGE SCALE GENOMIC DNA]</scope>
    <source>
        <strain evidence="18">Hh-F2</strain>
        <tissue evidence="18">Blood</tissue>
    </source>
</reference>
<dbReference type="InterPro" id="IPR055355">
    <property type="entry name" value="ZP-C"/>
</dbReference>
<dbReference type="SMART" id="SM00241">
    <property type="entry name" value="ZP"/>
    <property type="match status" value="1"/>
</dbReference>
<evidence type="ECO:0000256" key="12">
    <source>
        <dbReference type="ARBA" id="ARBA00023279"/>
    </source>
</evidence>
<evidence type="ECO:0000259" key="17">
    <source>
        <dbReference type="PROSITE" id="PS51448"/>
    </source>
</evidence>
<dbReference type="PROSITE" id="PS51034">
    <property type="entry name" value="ZP_2"/>
    <property type="match status" value="1"/>
</dbReference>
<dbReference type="Gene3D" id="4.10.110.10">
    <property type="entry name" value="Spasmolytic Protein, domain 1"/>
    <property type="match status" value="1"/>
</dbReference>
<keyword evidence="6" id="KW-0812">Transmembrane</keyword>
<keyword evidence="11" id="KW-0325">Glycoprotein</keyword>
<keyword evidence="10 14" id="KW-1015">Disulfide bond</keyword>
<dbReference type="CDD" id="cd00111">
    <property type="entry name" value="Trefoil"/>
    <property type="match status" value="1"/>
</dbReference>
<evidence type="ECO:0000259" key="16">
    <source>
        <dbReference type="PROSITE" id="PS51034"/>
    </source>
</evidence>
<evidence type="ECO:0000256" key="8">
    <source>
        <dbReference type="ARBA" id="ARBA00022989"/>
    </source>
</evidence>
<gene>
    <name evidence="18" type="ORF">HHUSO_G25437</name>
</gene>
<keyword evidence="8" id="KW-1133">Transmembrane helix</keyword>
<comment type="caution">
    <text evidence="14">Lacks conserved residue(s) required for the propagation of feature annotation.</text>
</comment>
<dbReference type="Pfam" id="PF00088">
    <property type="entry name" value="Trefoil"/>
    <property type="match status" value="1"/>
</dbReference>
<evidence type="ECO:0000256" key="11">
    <source>
        <dbReference type="ARBA" id="ARBA00023180"/>
    </source>
</evidence>